<evidence type="ECO:0000256" key="2">
    <source>
        <dbReference type="ARBA" id="ARBA00023136"/>
    </source>
</evidence>
<dbReference type="Gene3D" id="2.40.170.20">
    <property type="entry name" value="TonB-dependent receptor, beta-barrel domain"/>
    <property type="match status" value="1"/>
</dbReference>
<accession>A0A4D7C1N7</accession>
<dbReference type="Pfam" id="PF00593">
    <property type="entry name" value="TonB_dep_Rec_b-barrel"/>
    <property type="match status" value="1"/>
</dbReference>
<proteinExistence type="predicted"/>
<evidence type="ECO:0000313" key="6">
    <source>
        <dbReference type="Proteomes" id="UP000298714"/>
    </source>
</evidence>
<dbReference type="EMBL" id="CP039704">
    <property type="protein sequence ID" value="QCI79634.1"/>
    <property type="molecule type" value="Genomic_DNA"/>
</dbReference>
<dbReference type="SUPFAM" id="SSF56935">
    <property type="entry name" value="Porins"/>
    <property type="match status" value="1"/>
</dbReference>
<evidence type="ECO:0000256" key="3">
    <source>
        <dbReference type="ARBA" id="ARBA00023237"/>
    </source>
</evidence>
<dbReference type="PANTHER" id="PTHR47234">
    <property type="match status" value="1"/>
</dbReference>
<dbReference type="GO" id="GO:0009279">
    <property type="term" value="C:cell outer membrane"/>
    <property type="evidence" value="ECO:0007669"/>
    <property type="project" value="UniProtKB-SubCell"/>
</dbReference>
<evidence type="ECO:0000256" key="1">
    <source>
        <dbReference type="ARBA" id="ARBA00004442"/>
    </source>
</evidence>
<dbReference type="PANTHER" id="PTHR47234:SF2">
    <property type="entry name" value="TONB-DEPENDENT RECEPTOR"/>
    <property type="match status" value="1"/>
</dbReference>
<dbReference type="Proteomes" id="UP000298714">
    <property type="component" value="Chromosome"/>
</dbReference>
<name>A0A4D7C1N7_9SPHN</name>
<keyword evidence="6" id="KW-1185">Reference proteome</keyword>
<dbReference type="KEGG" id="hgn:E6W36_09090"/>
<keyword evidence="2" id="KW-0472">Membrane</keyword>
<keyword evidence="3" id="KW-0998">Cell outer membrane</keyword>
<dbReference type="InterPro" id="IPR000531">
    <property type="entry name" value="Beta-barrel_TonB"/>
</dbReference>
<gene>
    <name evidence="5" type="ORF">E6W36_09090</name>
</gene>
<organism evidence="5 6">
    <name type="scientific">Hankyongella ginsenosidimutans</name>
    <dbReference type="NCBI Taxonomy" id="1763828"/>
    <lineage>
        <taxon>Bacteria</taxon>
        <taxon>Pseudomonadati</taxon>
        <taxon>Pseudomonadota</taxon>
        <taxon>Alphaproteobacteria</taxon>
        <taxon>Sphingomonadales</taxon>
        <taxon>Sphingomonadaceae</taxon>
        <taxon>Hankyongella</taxon>
    </lineage>
</organism>
<comment type="subcellular location">
    <subcellularLocation>
        <location evidence="1">Cell outer membrane</location>
    </subcellularLocation>
</comment>
<dbReference type="InterPro" id="IPR036942">
    <property type="entry name" value="Beta-barrel_TonB_sf"/>
</dbReference>
<reference evidence="6" key="1">
    <citation type="submission" date="2019-04" db="EMBL/GenBank/DDBJ databases">
        <title>Complete genome sequence of Sphingomonas sp. W1-2-3.</title>
        <authorList>
            <person name="Im W.T."/>
        </authorList>
    </citation>
    <scope>NUCLEOTIDE SEQUENCE [LARGE SCALE GENOMIC DNA]</scope>
    <source>
        <strain evidence="6">W1-2-3</strain>
    </source>
</reference>
<dbReference type="AlphaFoldDB" id="A0A4D7C1N7"/>
<evidence type="ECO:0000259" key="4">
    <source>
        <dbReference type="Pfam" id="PF00593"/>
    </source>
</evidence>
<feature type="domain" description="TonB-dependent receptor-like beta-barrel" evidence="4">
    <location>
        <begin position="31"/>
        <end position="171"/>
    </location>
</feature>
<keyword evidence="5" id="KW-0675">Receptor</keyword>
<sequence length="201" mass="21547">MVLYPDLPWYSTRCCQRRRPVTSPFAETSVGFAIGGEYRGYRGSSLSDLLSQTPGEVLGNGAANPDTSGRYNVYEAFGELIVPVVEDRFLAKNLTVEVGGRYSHYNTTGTSFTYKAGGTWEPVSGFKLRGNWQRATRSPNLAELFSPQTTGLDNFAVDPCQGARGALAPETNAAIAAICNAQGACRLCGSWPDRGTFGGPG</sequence>
<protein>
    <submittedName>
        <fullName evidence="5">TonB-dependent receptor</fullName>
    </submittedName>
</protein>
<evidence type="ECO:0000313" key="5">
    <source>
        <dbReference type="EMBL" id="QCI79634.1"/>
    </source>
</evidence>